<dbReference type="Gene3D" id="3.10.20.90">
    <property type="entry name" value="Phosphatidylinositol 3-kinase Catalytic Subunit, Chain A, domain 1"/>
    <property type="match status" value="1"/>
</dbReference>
<organism evidence="7 8">
    <name type="scientific">Dryococelus australis</name>
    <dbReference type="NCBI Taxonomy" id="614101"/>
    <lineage>
        <taxon>Eukaryota</taxon>
        <taxon>Metazoa</taxon>
        <taxon>Ecdysozoa</taxon>
        <taxon>Arthropoda</taxon>
        <taxon>Hexapoda</taxon>
        <taxon>Insecta</taxon>
        <taxon>Pterygota</taxon>
        <taxon>Neoptera</taxon>
        <taxon>Polyneoptera</taxon>
        <taxon>Phasmatodea</taxon>
        <taxon>Verophasmatodea</taxon>
        <taxon>Anareolatae</taxon>
        <taxon>Phasmatidae</taxon>
        <taxon>Eurycanthinae</taxon>
        <taxon>Dryococelus</taxon>
    </lineage>
</organism>
<protein>
    <submittedName>
        <fullName evidence="7">Uncharacterized protein</fullName>
    </submittedName>
</protein>
<keyword evidence="5" id="KW-0072">Autophagy</keyword>
<dbReference type="PANTHER" id="PTHR10969">
    <property type="entry name" value="MICROTUBULE-ASSOCIATED PROTEINS 1A/1B LIGHT CHAIN 3-RELATED"/>
    <property type="match status" value="1"/>
</dbReference>
<accession>A0ABQ9HL38</accession>
<evidence type="ECO:0000256" key="1">
    <source>
        <dbReference type="ARBA" id="ARBA00004370"/>
    </source>
</evidence>
<evidence type="ECO:0000313" key="8">
    <source>
        <dbReference type="Proteomes" id="UP001159363"/>
    </source>
</evidence>
<evidence type="ECO:0000256" key="2">
    <source>
        <dbReference type="ARBA" id="ARBA00007293"/>
    </source>
</evidence>
<evidence type="ECO:0000256" key="6">
    <source>
        <dbReference type="SAM" id="MobiDB-lite"/>
    </source>
</evidence>
<name>A0ABQ9HL38_9NEOP</name>
<gene>
    <name evidence="7" type="ORF">PR048_011252</name>
</gene>
<feature type="compositionally biased region" description="Polar residues" evidence="6">
    <location>
        <begin position="209"/>
        <end position="218"/>
    </location>
</feature>
<dbReference type="Pfam" id="PF02991">
    <property type="entry name" value="ATG8"/>
    <property type="match status" value="1"/>
</dbReference>
<feature type="region of interest" description="Disordered" evidence="6">
    <location>
        <begin position="201"/>
        <end position="226"/>
    </location>
</feature>
<keyword evidence="8" id="KW-1185">Reference proteome</keyword>
<keyword evidence="3" id="KW-0472">Membrane</keyword>
<dbReference type="EMBL" id="JARBHB010000004">
    <property type="protein sequence ID" value="KAJ8885056.1"/>
    <property type="molecule type" value="Genomic_DNA"/>
</dbReference>
<evidence type="ECO:0000256" key="3">
    <source>
        <dbReference type="ARBA" id="ARBA00023136"/>
    </source>
</evidence>
<reference evidence="7 8" key="1">
    <citation type="submission" date="2023-02" db="EMBL/GenBank/DDBJ databases">
        <title>LHISI_Scaffold_Assembly.</title>
        <authorList>
            <person name="Stuart O.P."/>
            <person name="Cleave R."/>
            <person name="Magrath M.J.L."/>
            <person name="Mikheyev A.S."/>
        </authorList>
    </citation>
    <scope>NUCLEOTIDE SEQUENCE [LARGE SCALE GENOMIC DNA]</scope>
    <source>
        <strain evidence="7">Daus_M_001</strain>
        <tissue evidence="7">Leg muscle</tissue>
    </source>
</reference>
<dbReference type="InterPro" id="IPR004241">
    <property type="entry name" value="Atg8-like"/>
</dbReference>
<sequence length="300" mass="33668">MGSSSTIMRLVTWLEVSAHGWKSTIKVLPWPPNSPNLNPVEHLLEHLIRSLSPPPRTLQQLWNALQTAWLQIPVIVEKDPKARIGDLDKKKYLVPSDLTVGQFYFLIRKRIHLRPEDALFFFVNNVIPPTSATMGSLYQMPAFKLANYMASSGYRCGANMASGVLGTSAKLTHRPRDDREGLWEVLESLRRKVVLQCAEEEGERHDEQFTSPNDNPLTTGRHPGNITKVPGDYDSRLNEFDSTAVCVFLAQNTSSKGEGVSYMTEGASIMQEIYHIAGHIYDAQFNLVGSRETCKQVGTR</sequence>
<comment type="subcellular location">
    <subcellularLocation>
        <location evidence="1">Membrane</location>
    </subcellularLocation>
</comment>
<dbReference type="Proteomes" id="UP001159363">
    <property type="component" value="Chromosome X"/>
</dbReference>
<dbReference type="InterPro" id="IPR029071">
    <property type="entry name" value="Ubiquitin-like_domsf"/>
</dbReference>
<proteinExistence type="inferred from homology"/>
<comment type="similarity">
    <text evidence="2 5">Belongs to the ATG8 family.</text>
</comment>
<comment type="caution">
    <text evidence="7">The sequence shown here is derived from an EMBL/GenBank/DDBJ whole genome shotgun (WGS) entry which is preliminary data.</text>
</comment>
<evidence type="ECO:0000256" key="4">
    <source>
        <dbReference type="ARBA" id="ARBA00023288"/>
    </source>
</evidence>
<dbReference type="SUPFAM" id="SSF54236">
    <property type="entry name" value="Ubiquitin-like"/>
    <property type="match status" value="1"/>
</dbReference>
<evidence type="ECO:0000256" key="5">
    <source>
        <dbReference type="RuleBase" id="RU004384"/>
    </source>
</evidence>
<keyword evidence="4" id="KW-0449">Lipoprotein</keyword>
<evidence type="ECO:0000313" key="7">
    <source>
        <dbReference type="EMBL" id="KAJ8885056.1"/>
    </source>
</evidence>